<gene>
    <name evidence="2" type="ORF">B0E33_19040</name>
</gene>
<proteinExistence type="predicted"/>
<dbReference type="NCBIfam" id="TIGR02780">
    <property type="entry name" value="TrbJ_Ti"/>
    <property type="match status" value="1"/>
</dbReference>
<dbReference type="NCBIfam" id="NF010448">
    <property type="entry name" value="PRK13874.1"/>
    <property type="match status" value="1"/>
</dbReference>
<evidence type="ECO:0000313" key="3">
    <source>
        <dbReference type="Proteomes" id="UP000188174"/>
    </source>
</evidence>
<evidence type="ECO:0000313" key="2">
    <source>
        <dbReference type="EMBL" id="AQQ07521.1"/>
    </source>
</evidence>
<sequence>MRSRRRTLMSRSFFIGALAATIALLPGQSAAWRVVYDPWNHAENVLSAARALEEINNQVQQLSNEAQMLINQTRNLANLPVSIAGELQGSLNQVDRLIQDAQGIAYEISEIDSTYRQFFPEEYASGVPTTRILQDARQTWNLARDGFRHALEVQASVVGEIRTDAAALDRLIGESQGAVGNLQAVQAGNQLTALAAKQSMQLQSLLAASARADALSQADVLAAHERGQARFEHFVGSGSAYSPH</sequence>
<feature type="coiled-coil region" evidence="1">
    <location>
        <begin position="45"/>
        <end position="79"/>
    </location>
</feature>
<keyword evidence="1" id="KW-0175">Coiled coil</keyword>
<dbReference type="EMBL" id="CP019630">
    <property type="protein sequence ID" value="AQQ07521.1"/>
    <property type="molecule type" value="Genomic_DNA"/>
</dbReference>
<keyword evidence="3" id="KW-1185">Reference proteome</keyword>
<name>A0ABN4X0H5_9HYPH</name>
<dbReference type="Proteomes" id="UP000188174">
    <property type="component" value="Chromosome"/>
</dbReference>
<organism evidence="2 3">
    <name type="scientific">Roseibium algicola</name>
    <dbReference type="NCBI Taxonomy" id="2857014"/>
    <lineage>
        <taxon>Bacteria</taxon>
        <taxon>Pseudomonadati</taxon>
        <taxon>Pseudomonadota</taxon>
        <taxon>Alphaproteobacteria</taxon>
        <taxon>Hyphomicrobiales</taxon>
        <taxon>Stappiaceae</taxon>
        <taxon>Roseibium</taxon>
    </lineage>
</organism>
<protein>
    <submittedName>
        <fullName evidence="2">P-type conjugative transfer protein TrbJ</fullName>
    </submittedName>
</protein>
<accession>A0ABN4X0H5</accession>
<evidence type="ECO:0000256" key="1">
    <source>
        <dbReference type="SAM" id="Coils"/>
    </source>
</evidence>
<dbReference type="InterPro" id="IPR014147">
    <property type="entry name" value="T4SS_TrbJ"/>
</dbReference>
<reference evidence="2 3" key="1">
    <citation type="submission" date="2017-02" db="EMBL/GenBank/DDBJ databases">
        <authorList>
            <person name="Jeong S."/>
        </authorList>
    </citation>
    <scope>NUCLEOTIDE SEQUENCE [LARGE SCALE GENOMIC DNA]</scope>
    <source>
        <strain evidence="2 3">RMAR6-6</strain>
    </source>
</reference>